<accession>A0A1A7NQP4</accession>
<sequence>MQKKWAIVPAAIIVLGGVWVGNAWYTGSQIEKNYPQVIQKINDNGIIKIENVKLERHLFSSDMQYDLQIGELTMPLHSKIYHGALPLNLLQHFNFKPVAASTETTLIKNEKTASIFNLFPSGQPFVLNVDVGYQQQVDINLLVNAGSFKDEKSDMQSNWASSKYQLQIDEKKAIKYLMDIDHLDMYIKTDPQQLPTQLVMNKVVTQGDLQLTEWKYLATGKGLSSVKEFSISQPIDKNPDQRIILNYQDQTSNYELIKDADFYSLHNTSNTKNISLGDNSSSTQFSQNSVLQINHLKGDAFSQLIYALFVEDQSSVDQALDVLVNHQPELIIKPIELFDDQGKFALNTHIKLAKTDFTSTLQNGKIGKIFEQFKFNLSLDKTFMNKLLSGLVTLTNNANGQNKVSIDETQQNIQHALQQQVMQGVLTENDKSYLFNFEQKEGDFYLNQQKIPQEAILFGLLQLFSGF</sequence>
<comment type="caution">
    <text evidence="1">The sequence shown here is derived from an EMBL/GenBank/DDBJ whole genome shotgun (WGS) entry which is preliminary data.</text>
</comment>
<evidence type="ECO:0000313" key="2">
    <source>
        <dbReference type="Proteomes" id="UP000243558"/>
    </source>
</evidence>
<proteinExistence type="predicted"/>
<keyword evidence="2" id="KW-1185">Reference proteome</keyword>
<dbReference type="RefSeq" id="WP_065239338.1">
    <property type="nucleotide sequence ID" value="NZ_JTJM01000026.1"/>
</dbReference>
<dbReference type="InterPro" id="IPR010352">
    <property type="entry name" value="DUF945"/>
</dbReference>
<organism evidence="1 2">
    <name type="scientific">Gallibacterium genomosp. 3</name>
    <dbReference type="NCBI Taxonomy" id="505345"/>
    <lineage>
        <taxon>Bacteria</taxon>
        <taxon>Pseudomonadati</taxon>
        <taxon>Pseudomonadota</taxon>
        <taxon>Gammaproteobacteria</taxon>
        <taxon>Pasteurellales</taxon>
        <taxon>Pasteurellaceae</taxon>
        <taxon>Gallibacterium</taxon>
    </lineage>
</organism>
<dbReference type="AlphaFoldDB" id="A0A1A7NQP4"/>
<name>A0A1A7NQP4_9PAST</name>
<reference evidence="1 2" key="1">
    <citation type="submission" date="2014-11" db="EMBL/GenBank/DDBJ databases">
        <title>Pan-genome of Gallibacterium spp.</title>
        <authorList>
            <person name="Kudirkiene E."/>
            <person name="Bojesen A.M."/>
        </authorList>
    </citation>
    <scope>NUCLEOTIDE SEQUENCE [LARGE SCALE GENOMIC DNA]</scope>
    <source>
        <strain evidence="1 2">F151</strain>
    </source>
</reference>
<dbReference type="Pfam" id="PF06097">
    <property type="entry name" value="DUF945"/>
    <property type="match status" value="1"/>
</dbReference>
<protein>
    <recommendedName>
        <fullName evidence="3">GTP-binding protein</fullName>
    </recommendedName>
</protein>
<dbReference type="OrthoDB" id="5444681at2"/>
<evidence type="ECO:0000313" key="1">
    <source>
        <dbReference type="EMBL" id="OBW91953.1"/>
    </source>
</evidence>
<evidence type="ECO:0008006" key="3">
    <source>
        <dbReference type="Google" id="ProtNLM"/>
    </source>
</evidence>
<dbReference type="EMBL" id="JTJM01000026">
    <property type="protein sequence ID" value="OBW91953.1"/>
    <property type="molecule type" value="Genomic_DNA"/>
</dbReference>
<dbReference type="Proteomes" id="UP000243558">
    <property type="component" value="Unassembled WGS sequence"/>
</dbReference>
<gene>
    <name evidence="1" type="ORF">QV01_06155</name>
</gene>